<keyword evidence="7 10" id="KW-0804">Transcription</keyword>
<proteinExistence type="inferred from homology"/>
<feature type="compositionally biased region" description="Polar residues" evidence="11">
    <location>
        <begin position="427"/>
        <end position="437"/>
    </location>
</feature>
<dbReference type="GO" id="GO:0005634">
    <property type="term" value="C:nucleus"/>
    <property type="evidence" value="ECO:0007669"/>
    <property type="project" value="UniProtKB-SubCell"/>
</dbReference>
<keyword evidence="10" id="KW-0678">Repressor</keyword>
<dbReference type="GO" id="GO:0006355">
    <property type="term" value="P:regulation of DNA-templated transcription"/>
    <property type="evidence" value="ECO:0007669"/>
    <property type="project" value="InterPro"/>
</dbReference>
<dbReference type="PANTHER" id="PTHR13831">
    <property type="entry name" value="MEMBER OF THE HIR1 FAMILY OF WD-REPEAT PROTEINS"/>
    <property type="match status" value="1"/>
</dbReference>
<evidence type="ECO:0000313" key="15">
    <source>
        <dbReference type="Proteomes" id="UP000827092"/>
    </source>
</evidence>
<feature type="compositionally biased region" description="Basic and acidic residues" evidence="11">
    <location>
        <begin position="603"/>
        <end position="621"/>
    </location>
</feature>
<dbReference type="Pfam" id="PF00400">
    <property type="entry name" value="WD40"/>
    <property type="match status" value="2"/>
</dbReference>
<feature type="repeat" description="WD" evidence="9">
    <location>
        <begin position="170"/>
        <end position="201"/>
    </location>
</feature>
<feature type="compositionally biased region" description="Basic and acidic residues" evidence="11">
    <location>
        <begin position="509"/>
        <end position="521"/>
    </location>
</feature>
<feature type="compositionally biased region" description="Low complexity" evidence="11">
    <location>
        <begin position="523"/>
        <end position="536"/>
    </location>
</feature>
<dbReference type="EMBL" id="JAFNEN010000078">
    <property type="protein sequence ID" value="KAG8195796.1"/>
    <property type="molecule type" value="Genomic_DNA"/>
</dbReference>
<dbReference type="PROSITE" id="PS50294">
    <property type="entry name" value="WD_REPEATS_REGION"/>
    <property type="match status" value="3"/>
</dbReference>
<dbReference type="InterPro" id="IPR019015">
    <property type="entry name" value="HIRA_B_motif"/>
</dbReference>
<evidence type="ECO:0000256" key="1">
    <source>
        <dbReference type="ARBA" id="ARBA00004123"/>
    </source>
</evidence>
<dbReference type="GO" id="GO:0006351">
    <property type="term" value="P:DNA-templated transcription"/>
    <property type="evidence" value="ECO:0007669"/>
    <property type="project" value="InterPro"/>
</dbReference>
<dbReference type="GO" id="GO:0000785">
    <property type="term" value="C:chromatin"/>
    <property type="evidence" value="ECO:0007669"/>
    <property type="project" value="TreeGrafter"/>
</dbReference>
<feature type="repeat" description="WD" evidence="9">
    <location>
        <begin position="66"/>
        <end position="99"/>
    </location>
</feature>
<keyword evidence="8 10" id="KW-0539">Nucleus</keyword>
<feature type="compositionally biased region" description="Polar residues" evidence="11">
    <location>
        <begin position="633"/>
        <end position="644"/>
    </location>
</feature>
<comment type="subcellular location">
    <subcellularLocation>
        <location evidence="1 10">Nucleus</location>
    </subcellularLocation>
</comment>
<sequence length="1050" mass="115553">MKLLKPNWISHDGHPIFSVDIHPDGSRFATGGQGADTGRIVIWNMSPITDELDEKDENVPKLLCQMDNHLACVNCVRWSGSGKYLASCGDDKVLMIWQIGRYGTGSTAFGSSGKMVNVEHWRCVSTLRGHSGDVLDLAWSPRDAWLASCSVDNTIVIWNTLKWQEIIAVLKGHTGLVKGVSWDPVGKYIASQSDDKTLRVWRTHDWQQESVITEPFLECGGTTHVLRLSWSPDGRYLVSAHAMNNSGPTSQIIERDGWKANRDFVGHRKAITCVRFNPNILCKIVKDSEKVEHFCCCAIGSRDRALSVWLTYLKRPLVVVHDLFSNSVLDISWSQNGKQLIVCSWDGTVAYIGLSDEEIGKPATDEEKDTLHQSLYGKSLAMTNHNASSVLNVVENPDILKFQEEIKVKEEENFKEEVTENNVSPVKPTTNITNESSIPKPEASNCSNSQSSRTFGHVKGPTDKQIETRLADGRRRITPLFIPPPPDIGEVPAPFNSRAPPTFSSSSETRSKIVIEKRDESCDASSLHSSSKLDNSMPGVNSFASVTLVSSSIPTNSLTTVNNNATSIKTSVISSTSNCLPVVSSSSAKPSSTITTKATQDASQKHDVASTNNHVDEKKDALSTPVTKAKESSLPSKTNSSDIQSQKRKAETPIAVKPEKKRPGRPPLSQSQQQTPKTVPVEKALVPERVITSEKTTHNLTSTLHLPALKVDKTSNVLIYHEKGTGTPVYLEIENNIAVGSGVVIHRLKCLGGTSLKWEIALNSKGAAVAGSKFLSCVVCEDKTLSLFSSNGRRLYPPIVLTSPVSRLTCSDQYIMAITSKGCMSVWDCLKLQCQIQNETIFPIMQDDTSGDLSVRATGLSDNGIPMVSLTNGKSYIFSADMKSWLLVSSANNALQLCSDHQLRFAPQELSNGKILPLAALQGQTQGKTMRMARGIVTSDPNMRQIGTLSHLDCQLAAALSLKSSKEYKFWLLSLVRYLVQEGLEARLRDLCDSLLGPVIRTTKTSDWKPNILELPKRDLLKEVLLIMGSNLRFQRLFIEYRDQLDLVKT</sequence>
<dbReference type="AlphaFoldDB" id="A0AAV6VJH4"/>
<keyword evidence="3 9" id="KW-0853">WD repeat</keyword>
<accession>A0AAV6VJH4</accession>
<feature type="compositionally biased region" description="Low complexity" evidence="11">
    <location>
        <begin position="580"/>
        <end position="599"/>
    </location>
</feature>
<dbReference type="InterPro" id="IPR031120">
    <property type="entry name" value="HIR1-like"/>
</dbReference>
<dbReference type="Proteomes" id="UP000827092">
    <property type="component" value="Unassembled WGS sequence"/>
</dbReference>
<dbReference type="SMART" id="SM00320">
    <property type="entry name" value="WD40"/>
    <property type="match status" value="7"/>
</dbReference>
<evidence type="ECO:0000259" key="12">
    <source>
        <dbReference type="Pfam" id="PF07569"/>
    </source>
</evidence>
<feature type="domain" description="Protein HIRA-like C-terminal" evidence="12">
    <location>
        <begin position="792"/>
        <end position="995"/>
    </location>
</feature>
<dbReference type="Pfam" id="PF09453">
    <property type="entry name" value="HIRA_B"/>
    <property type="match status" value="1"/>
</dbReference>
<dbReference type="Pfam" id="PF24105">
    <property type="entry name" value="Beta-prop_CAF1B_HIR1"/>
    <property type="match status" value="1"/>
</dbReference>
<dbReference type="InterPro" id="IPR036322">
    <property type="entry name" value="WD40_repeat_dom_sf"/>
</dbReference>
<evidence type="ECO:0000256" key="7">
    <source>
        <dbReference type="ARBA" id="ARBA00023163"/>
    </source>
</evidence>
<comment type="caution">
    <text evidence="14">The sequence shown here is derived from an EMBL/GenBank/DDBJ whole genome shotgun (WGS) entry which is preliminary data.</text>
</comment>
<dbReference type="FunFam" id="2.130.10.10:FF:000075">
    <property type="entry name" value="Protein HIRA"/>
    <property type="match status" value="1"/>
</dbReference>
<evidence type="ECO:0000256" key="5">
    <source>
        <dbReference type="ARBA" id="ARBA00022853"/>
    </source>
</evidence>
<comment type="function">
    <text evidence="10">Required for replication-independent chromatin assembly and for the periodic repression of histone gene transcription during the cell cycle.</text>
</comment>
<feature type="region of interest" description="Disordered" evidence="11">
    <location>
        <begin position="419"/>
        <end position="460"/>
    </location>
</feature>
<dbReference type="InterPro" id="IPR015943">
    <property type="entry name" value="WD40/YVTN_repeat-like_dom_sf"/>
</dbReference>
<dbReference type="PROSITE" id="PS50082">
    <property type="entry name" value="WD_REPEATS_2"/>
    <property type="match status" value="3"/>
</dbReference>
<dbReference type="Gene3D" id="2.130.10.10">
    <property type="entry name" value="YVTN repeat-like/Quinoprotein amine dehydrogenase"/>
    <property type="match status" value="2"/>
</dbReference>
<dbReference type="InterPro" id="IPR001680">
    <property type="entry name" value="WD40_rpt"/>
</dbReference>
<feature type="compositionally biased region" description="Polar residues" evidence="11">
    <location>
        <begin position="668"/>
        <end position="677"/>
    </location>
</feature>
<keyword evidence="15" id="KW-1185">Reference proteome</keyword>
<keyword evidence="5 10" id="KW-0156">Chromatin regulator</keyword>
<gene>
    <name evidence="14" type="ORF">JTE90_004800</name>
</gene>
<evidence type="ECO:0000256" key="10">
    <source>
        <dbReference type="RuleBase" id="RU364014"/>
    </source>
</evidence>
<evidence type="ECO:0000313" key="14">
    <source>
        <dbReference type="EMBL" id="KAG8195796.1"/>
    </source>
</evidence>
<feature type="region of interest" description="Disordered" evidence="11">
    <location>
        <begin position="580"/>
        <end position="679"/>
    </location>
</feature>
<evidence type="ECO:0000259" key="13">
    <source>
        <dbReference type="Pfam" id="PF24105"/>
    </source>
</evidence>
<dbReference type="CDD" id="cd00200">
    <property type="entry name" value="WD40"/>
    <property type="match status" value="1"/>
</dbReference>
<feature type="domain" description="CAF1B/HIR1 beta-propeller" evidence="13">
    <location>
        <begin position="1"/>
        <end position="205"/>
    </location>
</feature>
<dbReference type="SUPFAM" id="SSF50978">
    <property type="entry name" value="WD40 repeat-like"/>
    <property type="match status" value="1"/>
</dbReference>
<evidence type="ECO:0000256" key="2">
    <source>
        <dbReference type="ARBA" id="ARBA00007306"/>
    </source>
</evidence>
<dbReference type="InterPro" id="IPR011494">
    <property type="entry name" value="HIRA-like_C"/>
</dbReference>
<feature type="repeat" description="WD" evidence="9">
    <location>
        <begin position="127"/>
        <end position="159"/>
    </location>
</feature>
<evidence type="ECO:0000256" key="4">
    <source>
        <dbReference type="ARBA" id="ARBA00022737"/>
    </source>
</evidence>
<comment type="similarity">
    <text evidence="2 10">Belongs to the WD repeat HIR1 family.</text>
</comment>
<reference evidence="14 15" key="1">
    <citation type="journal article" date="2022" name="Nat. Ecol. Evol.">
        <title>A masculinizing supergene underlies an exaggerated male reproductive morph in a spider.</title>
        <authorList>
            <person name="Hendrickx F."/>
            <person name="De Corte Z."/>
            <person name="Sonet G."/>
            <person name="Van Belleghem S.M."/>
            <person name="Kostlbacher S."/>
            <person name="Vangestel C."/>
        </authorList>
    </citation>
    <scope>NUCLEOTIDE SEQUENCE [LARGE SCALE GENOMIC DNA]</scope>
    <source>
        <strain evidence="14">W744_W776</strain>
    </source>
</reference>
<dbReference type="GO" id="GO:0000417">
    <property type="term" value="C:HIR complex"/>
    <property type="evidence" value="ECO:0007669"/>
    <property type="project" value="TreeGrafter"/>
</dbReference>
<organism evidence="14 15">
    <name type="scientific">Oedothorax gibbosus</name>
    <dbReference type="NCBI Taxonomy" id="931172"/>
    <lineage>
        <taxon>Eukaryota</taxon>
        <taxon>Metazoa</taxon>
        <taxon>Ecdysozoa</taxon>
        <taxon>Arthropoda</taxon>
        <taxon>Chelicerata</taxon>
        <taxon>Arachnida</taxon>
        <taxon>Araneae</taxon>
        <taxon>Araneomorphae</taxon>
        <taxon>Entelegynae</taxon>
        <taxon>Araneoidea</taxon>
        <taxon>Linyphiidae</taxon>
        <taxon>Erigoninae</taxon>
        <taxon>Oedothorax</taxon>
    </lineage>
</organism>
<dbReference type="GO" id="GO:0031491">
    <property type="term" value="F:nucleosome binding"/>
    <property type="evidence" value="ECO:0007669"/>
    <property type="project" value="TreeGrafter"/>
</dbReference>
<evidence type="ECO:0000256" key="6">
    <source>
        <dbReference type="ARBA" id="ARBA00023015"/>
    </source>
</evidence>
<protein>
    <recommendedName>
        <fullName evidence="10">Protein HIRA</fullName>
    </recommendedName>
</protein>
<evidence type="ECO:0000256" key="3">
    <source>
        <dbReference type="ARBA" id="ARBA00022574"/>
    </source>
</evidence>
<feature type="region of interest" description="Disordered" evidence="11">
    <location>
        <begin position="477"/>
        <end position="538"/>
    </location>
</feature>
<dbReference type="Pfam" id="PF07569">
    <property type="entry name" value="Hira"/>
    <property type="match status" value="1"/>
</dbReference>
<name>A0AAV6VJH4_9ARAC</name>
<evidence type="ECO:0000256" key="11">
    <source>
        <dbReference type="SAM" id="MobiDB-lite"/>
    </source>
</evidence>
<dbReference type="GO" id="GO:0006338">
    <property type="term" value="P:chromatin remodeling"/>
    <property type="evidence" value="ECO:0007669"/>
    <property type="project" value="InterPro"/>
</dbReference>
<keyword evidence="6 10" id="KW-0805">Transcription regulation</keyword>
<dbReference type="InterPro" id="IPR055410">
    <property type="entry name" value="Beta-prop_CAF1B_HIR1"/>
</dbReference>
<evidence type="ECO:0000256" key="9">
    <source>
        <dbReference type="PROSITE-ProRule" id="PRU00221"/>
    </source>
</evidence>
<keyword evidence="4 10" id="KW-0677">Repeat</keyword>
<dbReference type="PANTHER" id="PTHR13831:SF0">
    <property type="entry name" value="PROTEIN HIRA"/>
    <property type="match status" value="1"/>
</dbReference>
<feature type="compositionally biased region" description="Polar residues" evidence="11">
    <location>
        <begin position="444"/>
        <end position="454"/>
    </location>
</feature>
<evidence type="ECO:0000256" key="8">
    <source>
        <dbReference type="ARBA" id="ARBA00023242"/>
    </source>
</evidence>